<feature type="non-terminal residue" evidence="4">
    <location>
        <position position="1"/>
    </location>
</feature>
<feature type="region of interest" description="Disordered" evidence="1">
    <location>
        <begin position="658"/>
        <end position="689"/>
    </location>
</feature>
<keyword evidence="2" id="KW-0732">Signal</keyword>
<sequence>MIWLVLTLTMISAVVPQWWSEWGFRIWVMASLGANVALGLLSGTRRRSASGWRAIGRMVVVWILWGSYQLAEKATTSAISGLTLGDSDVSEDEKQVVALWAAFLLLYLGGPDNLSAYSLEDNKLSKRTWLEMMGNISGVGYAIYKYTYGGGHSRFLFAASVIISVVGANRYIERAYALSKANLDKMQEDASSASPGNSSKKKREECHRCRSAEFRMGQLRDRIERKRQWKLSDGEALFLAQDLFPVWRHAMVDASVIPGSRSQLASEQILWLEWRSMCNVAEMELSLMYEVLYTKAIVAHSCPVWYYLVRFLSPLCTAAAALLFWLHRQQAEQGGQGIRGSFDGITYALLLINFLLDLAWLLRALGSTWAYAYMETQAPAWLRHQVICPGRWRCLHRFVVRVDPMRWLLRRDPISYRTWSGTIGRYNLLREATTTTSTCCPEWLVPKEMRYLSKLRPEVKGLLFQRVQKILRQAISKKKLEDPADYSKKNYIMDDIRAKWGQKAFDLRKHNLTTSDPDRKRVELFPQVDDDEAPKFGKVFEEDVIVWYIATCIVLQYIRRHLQRRGDFGGPLSAARSKAHATAIEVMSDYLMFLVAVRRDMLPGLVLHSLFKITKETLVSIWGNRDKLERAGDNRKAINNEEMLALLLRRAKRDGNEESSIKIEGGEGDTPDDRARRKNAINSGQTARRGTPVPVPELLEFIFNVWVDKLVYAAIQCSRESHAKQLSAGGDLTTVLWMVIQHAGLFRMGELKPIYFRIPRPAGPPASRPVLDAPWPPPQAKPPPPPPDKKEELKKEEPKPPKKEEPKPPPPKPELPPPPVKEEPPPPKAPPPPPPQPDKDEDSDDEDTEEYNKPINYVTLNGSSHGLVHGKE</sequence>
<feature type="compositionally biased region" description="Basic and acidic residues" evidence="1">
    <location>
        <begin position="787"/>
        <end position="807"/>
    </location>
</feature>
<gene>
    <name evidence="4" type="ORF">EJB05_33317</name>
</gene>
<feature type="compositionally biased region" description="Basic and acidic residues" evidence="1">
    <location>
        <begin position="658"/>
        <end position="675"/>
    </location>
</feature>
<name>A0A5J9U106_9POAL</name>
<protein>
    <recommendedName>
        <fullName evidence="3">DUF4220 domain-containing protein</fullName>
    </recommendedName>
</protein>
<proteinExistence type="predicted"/>
<dbReference type="InterPro" id="IPR025315">
    <property type="entry name" value="DUF4220"/>
</dbReference>
<evidence type="ECO:0000256" key="2">
    <source>
        <dbReference type="SAM" id="SignalP"/>
    </source>
</evidence>
<organism evidence="4 5">
    <name type="scientific">Eragrostis curvula</name>
    <name type="common">weeping love grass</name>
    <dbReference type="NCBI Taxonomy" id="38414"/>
    <lineage>
        <taxon>Eukaryota</taxon>
        <taxon>Viridiplantae</taxon>
        <taxon>Streptophyta</taxon>
        <taxon>Embryophyta</taxon>
        <taxon>Tracheophyta</taxon>
        <taxon>Spermatophyta</taxon>
        <taxon>Magnoliopsida</taxon>
        <taxon>Liliopsida</taxon>
        <taxon>Poales</taxon>
        <taxon>Poaceae</taxon>
        <taxon>PACMAD clade</taxon>
        <taxon>Chloridoideae</taxon>
        <taxon>Eragrostideae</taxon>
        <taxon>Eragrostidinae</taxon>
        <taxon>Eragrostis</taxon>
    </lineage>
</organism>
<evidence type="ECO:0000259" key="3">
    <source>
        <dbReference type="Pfam" id="PF13968"/>
    </source>
</evidence>
<reference evidence="4 5" key="1">
    <citation type="journal article" date="2019" name="Sci. Rep.">
        <title>A high-quality genome of Eragrostis curvula grass provides insights into Poaceae evolution and supports new strategies to enhance forage quality.</title>
        <authorList>
            <person name="Carballo J."/>
            <person name="Santos B.A.C.M."/>
            <person name="Zappacosta D."/>
            <person name="Garbus I."/>
            <person name="Selva J.P."/>
            <person name="Gallo C.A."/>
            <person name="Diaz A."/>
            <person name="Albertini E."/>
            <person name="Caccamo M."/>
            <person name="Echenique V."/>
        </authorList>
    </citation>
    <scope>NUCLEOTIDE SEQUENCE [LARGE SCALE GENOMIC DNA]</scope>
    <source>
        <strain evidence="5">cv. Victoria</strain>
        <tissue evidence="4">Leaf</tissue>
    </source>
</reference>
<evidence type="ECO:0000256" key="1">
    <source>
        <dbReference type="SAM" id="MobiDB-lite"/>
    </source>
</evidence>
<dbReference type="OrthoDB" id="695796at2759"/>
<dbReference type="EMBL" id="RWGY01000029">
    <property type="protein sequence ID" value="TVU17296.1"/>
    <property type="molecule type" value="Genomic_DNA"/>
</dbReference>
<accession>A0A5J9U106</accession>
<feature type="chain" id="PRO_5023828512" description="DUF4220 domain-containing protein" evidence="2">
    <location>
        <begin position="17"/>
        <end position="872"/>
    </location>
</feature>
<feature type="region of interest" description="Disordered" evidence="1">
    <location>
        <begin position="767"/>
        <end position="872"/>
    </location>
</feature>
<feature type="compositionally biased region" description="Pro residues" evidence="1">
    <location>
        <begin position="808"/>
        <end position="819"/>
    </location>
</feature>
<dbReference type="Pfam" id="PF13968">
    <property type="entry name" value="DUF4220"/>
    <property type="match status" value="1"/>
</dbReference>
<feature type="domain" description="DUF4220" evidence="3">
    <location>
        <begin position="65"/>
        <end position="430"/>
    </location>
</feature>
<comment type="caution">
    <text evidence="4">The sequence shown here is derived from an EMBL/GenBank/DDBJ whole genome shotgun (WGS) entry which is preliminary data.</text>
</comment>
<evidence type="ECO:0000313" key="4">
    <source>
        <dbReference type="EMBL" id="TVU17296.1"/>
    </source>
</evidence>
<dbReference type="Pfam" id="PF04578">
    <property type="entry name" value="DUF594"/>
    <property type="match status" value="1"/>
</dbReference>
<feature type="compositionally biased region" description="Pro residues" evidence="1">
    <location>
        <begin position="826"/>
        <end position="836"/>
    </location>
</feature>
<dbReference type="Gramene" id="TVU17296">
    <property type="protein sequence ID" value="TVU17296"/>
    <property type="gene ID" value="EJB05_33317"/>
</dbReference>
<keyword evidence="5" id="KW-1185">Reference proteome</keyword>
<dbReference type="AlphaFoldDB" id="A0A5J9U106"/>
<evidence type="ECO:0000313" key="5">
    <source>
        <dbReference type="Proteomes" id="UP000324897"/>
    </source>
</evidence>
<feature type="compositionally biased region" description="Acidic residues" evidence="1">
    <location>
        <begin position="839"/>
        <end position="849"/>
    </location>
</feature>
<feature type="compositionally biased region" description="Pro residues" evidence="1">
    <location>
        <begin position="774"/>
        <end position="786"/>
    </location>
</feature>
<dbReference type="PANTHER" id="PTHR31325">
    <property type="entry name" value="OS01G0798800 PROTEIN-RELATED"/>
    <property type="match status" value="1"/>
</dbReference>
<dbReference type="InterPro" id="IPR007658">
    <property type="entry name" value="DUF594"/>
</dbReference>
<dbReference type="Proteomes" id="UP000324897">
    <property type="component" value="Chromosome 7"/>
</dbReference>
<feature type="signal peptide" evidence="2">
    <location>
        <begin position="1"/>
        <end position="16"/>
    </location>
</feature>